<keyword evidence="12" id="KW-1185">Reference proteome</keyword>
<feature type="domain" description="NB-ARC" evidence="7">
    <location>
        <begin position="164"/>
        <end position="329"/>
    </location>
</feature>
<dbReference type="Pfam" id="PF23598">
    <property type="entry name" value="LRR_14"/>
    <property type="match status" value="1"/>
</dbReference>
<dbReference type="SUPFAM" id="SSF52058">
    <property type="entry name" value="L domain-like"/>
    <property type="match status" value="1"/>
</dbReference>
<evidence type="ECO:0000259" key="8">
    <source>
        <dbReference type="Pfam" id="PF18052"/>
    </source>
</evidence>
<dbReference type="InterPro" id="IPR002182">
    <property type="entry name" value="NB-ARC"/>
</dbReference>
<dbReference type="Gene3D" id="3.40.50.300">
    <property type="entry name" value="P-loop containing nucleotide triphosphate hydrolases"/>
    <property type="match status" value="1"/>
</dbReference>
<evidence type="ECO:0000256" key="3">
    <source>
        <dbReference type="ARBA" id="ARBA00022737"/>
    </source>
</evidence>
<dbReference type="GO" id="GO:0005524">
    <property type="term" value="F:ATP binding"/>
    <property type="evidence" value="ECO:0007669"/>
    <property type="project" value="UniProtKB-KW"/>
</dbReference>
<dbReference type="EMBL" id="JACTNZ010000012">
    <property type="protein sequence ID" value="KAG5523539.1"/>
    <property type="molecule type" value="Genomic_DNA"/>
</dbReference>
<keyword evidence="5" id="KW-0611">Plant defense</keyword>
<dbReference type="GO" id="GO:0098542">
    <property type="term" value="P:defense response to other organism"/>
    <property type="evidence" value="ECO:0007669"/>
    <property type="project" value="TreeGrafter"/>
</dbReference>
<dbReference type="AlphaFoldDB" id="A0AAV6I864"/>
<feature type="domain" description="Disease resistance N-terminal" evidence="8">
    <location>
        <begin position="5"/>
        <end position="91"/>
    </location>
</feature>
<feature type="domain" description="Disease resistance protein winged helix" evidence="9">
    <location>
        <begin position="413"/>
        <end position="484"/>
    </location>
</feature>
<dbReference type="FunFam" id="3.40.50.300:FF:001091">
    <property type="entry name" value="Probable disease resistance protein At1g61300"/>
    <property type="match status" value="1"/>
</dbReference>
<proteinExistence type="inferred from homology"/>
<dbReference type="Gene3D" id="3.80.10.10">
    <property type="entry name" value="Ribonuclease Inhibitor"/>
    <property type="match status" value="1"/>
</dbReference>
<dbReference type="InterPro" id="IPR058922">
    <property type="entry name" value="WHD_DRP"/>
</dbReference>
<dbReference type="Gene3D" id="1.10.8.430">
    <property type="entry name" value="Helical domain of apoptotic protease-activating factors"/>
    <property type="match status" value="1"/>
</dbReference>
<keyword evidence="3" id="KW-0677">Repeat</keyword>
<evidence type="ECO:0000313" key="12">
    <source>
        <dbReference type="Proteomes" id="UP000823749"/>
    </source>
</evidence>
<dbReference type="FunFam" id="1.10.10.10:FF:000322">
    <property type="entry name" value="Probable disease resistance protein At1g63360"/>
    <property type="match status" value="1"/>
</dbReference>
<dbReference type="InterPro" id="IPR027417">
    <property type="entry name" value="P-loop_NTPase"/>
</dbReference>
<dbReference type="CDD" id="cd14798">
    <property type="entry name" value="RX-CC_like"/>
    <property type="match status" value="1"/>
</dbReference>
<dbReference type="InterPro" id="IPR036388">
    <property type="entry name" value="WH-like_DNA-bd_sf"/>
</dbReference>
<dbReference type="InterPro" id="IPR041118">
    <property type="entry name" value="Rx_N"/>
</dbReference>
<reference evidence="11" key="1">
    <citation type="submission" date="2020-08" db="EMBL/GenBank/DDBJ databases">
        <title>Plant Genome Project.</title>
        <authorList>
            <person name="Zhang R.-G."/>
        </authorList>
    </citation>
    <scope>NUCLEOTIDE SEQUENCE</scope>
    <source>
        <strain evidence="11">WSP0</strain>
        <tissue evidence="11">Leaf</tissue>
    </source>
</reference>
<dbReference type="Pfam" id="PF23559">
    <property type="entry name" value="WHD_DRP"/>
    <property type="match status" value="1"/>
</dbReference>
<evidence type="ECO:0000259" key="7">
    <source>
        <dbReference type="Pfam" id="PF00931"/>
    </source>
</evidence>
<evidence type="ECO:0000259" key="9">
    <source>
        <dbReference type="Pfam" id="PF23559"/>
    </source>
</evidence>
<dbReference type="InterPro" id="IPR038005">
    <property type="entry name" value="RX-like_CC"/>
</dbReference>
<dbReference type="SUPFAM" id="SSF52540">
    <property type="entry name" value="P-loop containing nucleoside triphosphate hydrolases"/>
    <property type="match status" value="1"/>
</dbReference>
<dbReference type="Pfam" id="PF18052">
    <property type="entry name" value="Rx_N"/>
    <property type="match status" value="1"/>
</dbReference>
<dbReference type="GO" id="GO:0051607">
    <property type="term" value="P:defense response to virus"/>
    <property type="evidence" value="ECO:0007669"/>
    <property type="project" value="UniProtKB-ARBA"/>
</dbReference>
<dbReference type="GO" id="GO:0043531">
    <property type="term" value="F:ADP binding"/>
    <property type="evidence" value="ECO:0007669"/>
    <property type="project" value="InterPro"/>
</dbReference>
<feature type="domain" description="Disease resistance R13L4/SHOC-2-like LRR" evidence="10">
    <location>
        <begin position="538"/>
        <end position="865"/>
    </location>
</feature>
<dbReference type="PANTHER" id="PTHR23155">
    <property type="entry name" value="DISEASE RESISTANCE PROTEIN RP"/>
    <property type="match status" value="1"/>
</dbReference>
<comment type="similarity">
    <text evidence="1">Belongs to the disease resistance NB-LRR family.</text>
</comment>
<keyword evidence="2" id="KW-0433">Leucine-rich repeat</keyword>
<evidence type="ECO:0000256" key="6">
    <source>
        <dbReference type="ARBA" id="ARBA00022840"/>
    </source>
</evidence>
<dbReference type="Gene3D" id="1.10.10.10">
    <property type="entry name" value="Winged helix-like DNA-binding domain superfamily/Winged helix DNA-binding domain"/>
    <property type="match status" value="1"/>
</dbReference>
<evidence type="ECO:0000256" key="2">
    <source>
        <dbReference type="ARBA" id="ARBA00022614"/>
    </source>
</evidence>
<evidence type="ECO:0000256" key="4">
    <source>
        <dbReference type="ARBA" id="ARBA00022741"/>
    </source>
</evidence>
<evidence type="ECO:0000313" key="11">
    <source>
        <dbReference type="EMBL" id="KAG5523539.1"/>
    </source>
</evidence>
<sequence length="991" mass="112545">MSDAAVQFLLDNLKQLVAYNAKLNDNVRGEVDGLIKDLPLLKAIIEVSTETGREDNVVKALVSRIRYVTFEAEDVIDAYMVVATTQKRKKWLQKLFGGIDLASKLRDVAKNVQSIKEEVNKMNNYQMLREALQRRDPAAGRRRMERRRPDVEKDNVVGFDKATATLIDRLAGKTEDLQVISIIGMGGLGKTTLANKVYNDPKVSHEFSTLAWIYVSPTYSIEKLFLSILKDVIQVTSDMSNMGEDELAEEVRRQLTWKYLVVVDDVWEKKDWDSIKKAFPDHKNGSRILLTTRFRPVAVHADRRSSPYELDFLTDDQSWVLLQKKVFDGGDCPQEDLKDVGIQIAVQCAGVPLAVVVIAGILQNDISTGAWETIAKSVKAFLVREEEGLMEVLALSYHHLPPHLKACFLYFGVFPQDYKIPSWILIRLWIAERFVQTHEDVCMEEMAEEHLKDLVARNLLLVEQRSFSGRIKTCRIHDMLGDLCFREALAENFLLEIKEFGSNSSSYLTPGTVSTINRRLCIHSGVLKYIATKPSRPHVRSFLCFAKDQVNLPPAHVGYIPEEFKLLRVYHIQPVSFPRFPSEIEQLVHLTYVAFSGDFTSIPAAVSNLWNLQTLIAETSSRTARTIEIKADIWKMFQLRHLHTNKPSQLHDPVTKKTKDCDNEPLPPSCIQTLTTITPESCTKGVLGRTPALKKLGIRGKLATLLEEKGVSLFDNLTTLKQLVTLKLLNDAFPWPPYEYKLQRLPRPNRFPPNLKRLTLADTFLEWEQMHVLGMLPKLEELKLKDNAFTGVRWRLVDGDFQKLKALQIWKTDLVYWEAKADHFPSLQHIVLKDCTRLWEIPSSLGNVKTLRTIKLHQTSHAAADSARKIKQQRQESKVYNGLKVEIFPPDLGRGSSPAAAASAGKIEQQQQESKVYNGLKVEIFPPDLGRGSSPGYAMMIPQMDSHSFSIRSVTLSQQHRHQPSLVTSCEFFQGKGRPNSTLLFTLIRSK</sequence>
<dbReference type="Proteomes" id="UP000823749">
    <property type="component" value="Chromosome 12"/>
</dbReference>
<dbReference type="InterPro" id="IPR055414">
    <property type="entry name" value="LRR_R13L4/SHOC2-like"/>
</dbReference>
<accession>A0AAV6I864</accession>
<dbReference type="PRINTS" id="PR00364">
    <property type="entry name" value="DISEASERSIST"/>
</dbReference>
<organism evidence="11 12">
    <name type="scientific">Rhododendron griersonianum</name>
    <dbReference type="NCBI Taxonomy" id="479676"/>
    <lineage>
        <taxon>Eukaryota</taxon>
        <taxon>Viridiplantae</taxon>
        <taxon>Streptophyta</taxon>
        <taxon>Embryophyta</taxon>
        <taxon>Tracheophyta</taxon>
        <taxon>Spermatophyta</taxon>
        <taxon>Magnoliopsida</taxon>
        <taxon>eudicotyledons</taxon>
        <taxon>Gunneridae</taxon>
        <taxon>Pentapetalae</taxon>
        <taxon>asterids</taxon>
        <taxon>Ericales</taxon>
        <taxon>Ericaceae</taxon>
        <taxon>Ericoideae</taxon>
        <taxon>Rhodoreae</taxon>
        <taxon>Rhododendron</taxon>
    </lineage>
</organism>
<dbReference type="Gene3D" id="1.20.5.4130">
    <property type="match status" value="1"/>
</dbReference>
<protein>
    <submittedName>
        <fullName evidence="11">Uncharacterized protein</fullName>
    </submittedName>
</protein>
<dbReference type="PANTHER" id="PTHR23155:SF1193">
    <property type="entry name" value="DISEASE RESISTANCE PROTEIN RPP13-RELATED"/>
    <property type="match status" value="1"/>
</dbReference>
<comment type="caution">
    <text evidence="11">The sequence shown here is derived from an EMBL/GenBank/DDBJ whole genome shotgun (WGS) entry which is preliminary data.</text>
</comment>
<gene>
    <name evidence="11" type="ORF">RHGRI_035371</name>
</gene>
<name>A0AAV6I864_9ERIC</name>
<evidence type="ECO:0000256" key="5">
    <source>
        <dbReference type="ARBA" id="ARBA00022821"/>
    </source>
</evidence>
<evidence type="ECO:0000256" key="1">
    <source>
        <dbReference type="ARBA" id="ARBA00008894"/>
    </source>
</evidence>
<keyword evidence="6" id="KW-0067">ATP-binding</keyword>
<dbReference type="InterPro" id="IPR032675">
    <property type="entry name" value="LRR_dom_sf"/>
</dbReference>
<dbReference type="InterPro" id="IPR042197">
    <property type="entry name" value="Apaf_helical"/>
</dbReference>
<dbReference type="InterPro" id="IPR044974">
    <property type="entry name" value="Disease_R_plants"/>
</dbReference>
<dbReference type="Pfam" id="PF00931">
    <property type="entry name" value="NB-ARC"/>
    <property type="match status" value="1"/>
</dbReference>
<keyword evidence="4" id="KW-0547">Nucleotide-binding</keyword>
<evidence type="ECO:0000259" key="10">
    <source>
        <dbReference type="Pfam" id="PF23598"/>
    </source>
</evidence>